<evidence type="ECO:0000256" key="3">
    <source>
        <dbReference type="ARBA" id="ARBA00023163"/>
    </source>
</evidence>
<dbReference type="Proteomes" id="UP000318431">
    <property type="component" value="Unassembled WGS sequence"/>
</dbReference>
<dbReference type="Gene3D" id="1.10.10.10">
    <property type="entry name" value="Winged helix-like DNA-binding domain superfamily/Winged helix DNA-binding domain"/>
    <property type="match status" value="1"/>
</dbReference>
<dbReference type="PROSITE" id="PS50987">
    <property type="entry name" value="HTH_ARSR_2"/>
    <property type="match status" value="1"/>
</dbReference>
<dbReference type="GO" id="GO:0003700">
    <property type="term" value="F:DNA-binding transcription factor activity"/>
    <property type="evidence" value="ECO:0007669"/>
    <property type="project" value="InterPro"/>
</dbReference>
<evidence type="ECO:0000313" key="5">
    <source>
        <dbReference type="EMBL" id="TWI70052.1"/>
    </source>
</evidence>
<proteinExistence type="predicted"/>
<dbReference type="CDD" id="cd00090">
    <property type="entry name" value="HTH_ARSR"/>
    <property type="match status" value="1"/>
</dbReference>
<dbReference type="RefSeq" id="WP_145647748.1">
    <property type="nucleotide sequence ID" value="NZ_VLLB01000001.1"/>
</dbReference>
<dbReference type="Pfam" id="PF12840">
    <property type="entry name" value="HTH_20"/>
    <property type="match status" value="1"/>
</dbReference>
<dbReference type="InterPro" id="IPR036390">
    <property type="entry name" value="WH_DNA-bd_sf"/>
</dbReference>
<evidence type="ECO:0000256" key="2">
    <source>
        <dbReference type="ARBA" id="ARBA00023125"/>
    </source>
</evidence>
<reference evidence="5 6" key="1">
    <citation type="journal article" date="2015" name="Stand. Genomic Sci.">
        <title>Genomic Encyclopedia of Bacterial and Archaeal Type Strains, Phase III: the genomes of soil and plant-associated and newly described type strains.</title>
        <authorList>
            <person name="Whitman W.B."/>
            <person name="Woyke T."/>
            <person name="Klenk H.P."/>
            <person name="Zhou Y."/>
            <person name="Lilburn T.G."/>
            <person name="Beck B.J."/>
            <person name="De Vos P."/>
            <person name="Vandamme P."/>
            <person name="Eisen J.A."/>
            <person name="Garrity G."/>
            <person name="Hugenholtz P."/>
            <person name="Kyrpides N.C."/>
        </authorList>
    </citation>
    <scope>NUCLEOTIDE SEQUENCE [LARGE SCALE GENOMIC DNA]</scope>
    <source>
        <strain evidence="5 6">CGMCC 1.10822</strain>
    </source>
</reference>
<sequence length="104" mass="11073">MQTATALPALSALAQESRLAVFRLLVQAGPEGLAASRIAEHLDIAPSSLSFHLKELTHARLLLSRQEGRFVFYSANIGTMNDLIGFLTENCCGGVPCGVGQKTC</sequence>
<keyword evidence="3" id="KW-0804">Transcription</keyword>
<dbReference type="SMART" id="SM00418">
    <property type="entry name" value="HTH_ARSR"/>
    <property type="match status" value="1"/>
</dbReference>
<dbReference type="OrthoDB" id="5297460at2"/>
<dbReference type="PANTHER" id="PTHR43132:SF2">
    <property type="entry name" value="ARSENICAL RESISTANCE OPERON REPRESSOR ARSR-RELATED"/>
    <property type="match status" value="1"/>
</dbReference>
<dbReference type="NCBIfam" id="NF033788">
    <property type="entry name" value="HTH_metalloreg"/>
    <property type="match status" value="1"/>
</dbReference>
<dbReference type="AlphaFoldDB" id="A0A562RM03"/>
<comment type="caution">
    <text evidence="5">The sequence shown here is derived from an EMBL/GenBank/DDBJ whole genome shotgun (WGS) entry which is preliminary data.</text>
</comment>
<accession>A0A562RM03</accession>
<protein>
    <submittedName>
        <fullName evidence="5">ArsR family transcriptional regulator</fullName>
    </submittedName>
</protein>
<dbReference type="GO" id="GO:0003677">
    <property type="term" value="F:DNA binding"/>
    <property type="evidence" value="ECO:0007669"/>
    <property type="project" value="UniProtKB-KW"/>
</dbReference>
<dbReference type="SUPFAM" id="SSF46785">
    <property type="entry name" value="Winged helix' DNA-binding domain"/>
    <property type="match status" value="1"/>
</dbReference>
<keyword evidence="6" id="KW-1185">Reference proteome</keyword>
<keyword evidence="2" id="KW-0238">DNA-binding</keyword>
<evidence type="ECO:0000256" key="1">
    <source>
        <dbReference type="ARBA" id="ARBA00023015"/>
    </source>
</evidence>
<feature type="domain" description="HTH arsR-type" evidence="4">
    <location>
        <begin position="1"/>
        <end position="95"/>
    </location>
</feature>
<gene>
    <name evidence="5" type="ORF">IP91_01130</name>
</gene>
<dbReference type="EMBL" id="VLLB01000001">
    <property type="protein sequence ID" value="TWI70052.1"/>
    <property type="molecule type" value="Genomic_DNA"/>
</dbReference>
<organism evidence="5 6">
    <name type="scientific">Pseudoduganella lurida</name>
    <dbReference type="NCBI Taxonomy" id="1036180"/>
    <lineage>
        <taxon>Bacteria</taxon>
        <taxon>Pseudomonadati</taxon>
        <taxon>Pseudomonadota</taxon>
        <taxon>Betaproteobacteria</taxon>
        <taxon>Burkholderiales</taxon>
        <taxon>Oxalobacteraceae</taxon>
        <taxon>Telluria group</taxon>
        <taxon>Pseudoduganella</taxon>
    </lineage>
</organism>
<keyword evidence="1" id="KW-0805">Transcription regulation</keyword>
<name>A0A562RM03_9BURK</name>
<dbReference type="PRINTS" id="PR00778">
    <property type="entry name" value="HTHARSR"/>
</dbReference>
<evidence type="ECO:0000313" key="6">
    <source>
        <dbReference type="Proteomes" id="UP000318431"/>
    </source>
</evidence>
<dbReference type="InterPro" id="IPR011991">
    <property type="entry name" value="ArsR-like_HTH"/>
</dbReference>
<dbReference type="PANTHER" id="PTHR43132">
    <property type="entry name" value="ARSENICAL RESISTANCE OPERON REPRESSOR ARSR-RELATED"/>
    <property type="match status" value="1"/>
</dbReference>
<dbReference type="InterPro" id="IPR036388">
    <property type="entry name" value="WH-like_DNA-bd_sf"/>
</dbReference>
<dbReference type="InterPro" id="IPR051011">
    <property type="entry name" value="Metal_resp_trans_reg"/>
</dbReference>
<dbReference type="InterPro" id="IPR001845">
    <property type="entry name" value="HTH_ArsR_DNA-bd_dom"/>
</dbReference>
<evidence type="ECO:0000259" key="4">
    <source>
        <dbReference type="PROSITE" id="PS50987"/>
    </source>
</evidence>